<dbReference type="AlphaFoldDB" id="A0A379LJT9"/>
<dbReference type="Pfam" id="PF13523">
    <property type="entry name" value="Acetyltransf_8"/>
    <property type="match status" value="1"/>
</dbReference>
<dbReference type="PANTHER" id="PTHR31438:SF1">
    <property type="entry name" value="LYSINE N-ACYLTRANSFERASE C17G9.06C-RELATED"/>
    <property type="match status" value="1"/>
</dbReference>
<evidence type="ECO:0000313" key="4">
    <source>
        <dbReference type="Proteomes" id="UP000254123"/>
    </source>
</evidence>
<dbReference type="Proteomes" id="UP000254123">
    <property type="component" value="Unassembled WGS sequence"/>
</dbReference>
<organism evidence="3 4">
    <name type="scientific">Psychrobacter phenylpyruvicus</name>
    <dbReference type="NCBI Taxonomy" id="29432"/>
    <lineage>
        <taxon>Bacteria</taxon>
        <taxon>Pseudomonadati</taxon>
        <taxon>Pseudomonadota</taxon>
        <taxon>Gammaproteobacteria</taxon>
        <taxon>Moraxellales</taxon>
        <taxon>Moraxellaceae</taxon>
        <taxon>Psychrobacter</taxon>
    </lineage>
</organism>
<evidence type="ECO:0000259" key="2">
    <source>
        <dbReference type="SMART" id="SM01006"/>
    </source>
</evidence>
<evidence type="ECO:0000313" key="3">
    <source>
        <dbReference type="EMBL" id="SUD90813.1"/>
    </source>
</evidence>
<feature type="domain" description="Acyltransferase MbtK/IucB-like conserved" evidence="2">
    <location>
        <begin position="24"/>
        <end position="71"/>
    </location>
</feature>
<evidence type="ECO:0000256" key="1">
    <source>
        <dbReference type="ARBA" id="ARBA00004924"/>
    </source>
</evidence>
<proteinExistence type="predicted"/>
<dbReference type="InterPro" id="IPR016181">
    <property type="entry name" value="Acyl_CoA_acyltransferase"/>
</dbReference>
<dbReference type="GO" id="GO:0019290">
    <property type="term" value="P:siderophore biosynthetic process"/>
    <property type="evidence" value="ECO:0007669"/>
    <property type="project" value="InterPro"/>
</dbReference>
<sequence length="202" mass="24140">MLTIAQSLPDRFSVDANQKKFGLRPVNYPEDMPMLYRWMHAEHVVEQWQLHLPMPQLKVHFEKMIVDDHHRLYIVLCDDRPIGYTEIYEAYRDRLSLYYKAKPTDMGWHILIGETDSVGRGYIKPIGMMISRFIFEHTDAKKIVTEPDSKIEVYKWVTDRFAYKIQRLVDMPEKKAALYFCHRDEFYKSRGYLGFYGETLES</sequence>
<dbReference type="PANTHER" id="PTHR31438">
    <property type="entry name" value="LYSINE N-ACYLTRANSFERASE C17G9.06C-RELATED"/>
    <property type="match status" value="1"/>
</dbReference>
<dbReference type="RefSeq" id="WP_028858814.1">
    <property type="nucleotide sequence ID" value="NZ_CAJHAQ010000001.1"/>
</dbReference>
<keyword evidence="3" id="KW-0808">Transferase</keyword>
<dbReference type="Gene3D" id="3.40.630.30">
    <property type="match status" value="1"/>
</dbReference>
<keyword evidence="4" id="KW-1185">Reference proteome</keyword>
<protein>
    <submittedName>
        <fullName evidence="3">Lysine N-acyltransferase mbtK</fullName>
        <ecNumber evidence="3">2.3.1.-</ecNumber>
    </submittedName>
</protein>
<reference evidence="3 4" key="1">
    <citation type="submission" date="2018-06" db="EMBL/GenBank/DDBJ databases">
        <authorList>
            <consortium name="Pathogen Informatics"/>
            <person name="Doyle S."/>
        </authorList>
    </citation>
    <scope>NUCLEOTIDE SEQUENCE [LARGE SCALE GENOMIC DNA]</scope>
    <source>
        <strain evidence="3 4">NCTC10526</strain>
    </source>
</reference>
<gene>
    <name evidence="3" type="primary">mbtK</name>
    <name evidence="3" type="ORF">NCTC10526_01159</name>
</gene>
<dbReference type="STRING" id="1123034.GCA_000685805_01269"/>
<dbReference type="SMART" id="SM01006">
    <property type="entry name" value="AlcB"/>
    <property type="match status" value="1"/>
</dbReference>
<dbReference type="InterPro" id="IPR019432">
    <property type="entry name" value="Acyltransferase_MbtK/IucB-like"/>
</dbReference>
<accession>A0A379LJT9</accession>
<name>A0A379LJT9_9GAMM</name>
<dbReference type="SUPFAM" id="SSF55729">
    <property type="entry name" value="Acyl-CoA N-acyltransferases (Nat)"/>
    <property type="match status" value="1"/>
</dbReference>
<dbReference type="GO" id="GO:0016410">
    <property type="term" value="F:N-acyltransferase activity"/>
    <property type="evidence" value="ECO:0007669"/>
    <property type="project" value="TreeGrafter"/>
</dbReference>
<keyword evidence="3" id="KW-0012">Acyltransferase</keyword>
<dbReference type="EMBL" id="UGVC01000001">
    <property type="protein sequence ID" value="SUD90813.1"/>
    <property type="molecule type" value="Genomic_DNA"/>
</dbReference>
<comment type="pathway">
    <text evidence="1">Siderophore biosynthesis.</text>
</comment>
<dbReference type="EC" id="2.3.1.-" evidence="3"/>